<evidence type="ECO:0000313" key="2">
    <source>
        <dbReference type="EMBL" id="OCK85207.1"/>
    </source>
</evidence>
<reference evidence="2 3" key="1">
    <citation type="journal article" date="2016" name="Nat. Commun.">
        <title>Ectomycorrhizal ecology is imprinted in the genome of the dominant symbiotic fungus Cenococcum geophilum.</title>
        <authorList>
            <consortium name="DOE Joint Genome Institute"/>
            <person name="Peter M."/>
            <person name="Kohler A."/>
            <person name="Ohm R.A."/>
            <person name="Kuo A."/>
            <person name="Krutzmann J."/>
            <person name="Morin E."/>
            <person name="Arend M."/>
            <person name="Barry K.W."/>
            <person name="Binder M."/>
            <person name="Choi C."/>
            <person name="Clum A."/>
            <person name="Copeland A."/>
            <person name="Grisel N."/>
            <person name="Haridas S."/>
            <person name="Kipfer T."/>
            <person name="LaButti K."/>
            <person name="Lindquist E."/>
            <person name="Lipzen A."/>
            <person name="Maire R."/>
            <person name="Meier B."/>
            <person name="Mihaltcheva S."/>
            <person name="Molinier V."/>
            <person name="Murat C."/>
            <person name="Poggeler S."/>
            <person name="Quandt C.A."/>
            <person name="Sperisen C."/>
            <person name="Tritt A."/>
            <person name="Tisserant E."/>
            <person name="Crous P.W."/>
            <person name="Henrissat B."/>
            <person name="Nehls U."/>
            <person name="Egli S."/>
            <person name="Spatafora J.W."/>
            <person name="Grigoriev I.V."/>
            <person name="Martin F.M."/>
        </authorList>
    </citation>
    <scope>NUCLEOTIDE SEQUENCE [LARGE SCALE GENOMIC DNA]</scope>
    <source>
        <strain evidence="2 3">CBS 459.81</strain>
    </source>
</reference>
<gene>
    <name evidence="2" type="ORF">K432DRAFT_377910</name>
</gene>
<name>A0A8E2EJL3_9PEZI</name>
<proteinExistence type="predicted"/>
<dbReference type="Proteomes" id="UP000250266">
    <property type="component" value="Unassembled WGS sequence"/>
</dbReference>
<dbReference type="OrthoDB" id="3796222at2759"/>
<evidence type="ECO:0000256" key="1">
    <source>
        <dbReference type="SAM" id="MobiDB-lite"/>
    </source>
</evidence>
<dbReference type="EMBL" id="KV744823">
    <property type="protein sequence ID" value="OCK85207.1"/>
    <property type="molecule type" value="Genomic_DNA"/>
</dbReference>
<accession>A0A8E2EJL3</accession>
<protein>
    <submittedName>
        <fullName evidence="2">Uncharacterized protein</fullName>
    </submittedName>
</protein>
<keyword evidence="3" id="KW-1185">Reference proteome</keyword>
<organism evidence="2 3">
    <name type="scientific">Lepidopterella palustris CBS 459.81</name>
    <dbReference type="NCBI Taxonomy" id="1314670"/>
    <lineage>
        <taxon>Eukaryota</taxon>
        <taxon>Fungi</taxon>
        <taxon>Dikarya</taxon>
        <taxon>Ascomycota</taxon>
        <taxon>Pezizomycotina</taxon>
        <taxon>Dothideomycetes</taxon>
        <taxon>Pleosporomycetidae</taxon>
        <taxon>Mytilinidiales</taxon>
        <taxon>Argynnaceae</taxon>
        <taxon>Lepidopterella</taxon>
    </lineage>
</organism>
<feature type="region of interest" description="Disordered" evidence="1">
    <location>
        <begin position="1"/>
        <end position="21"/>
    </location>
</feature>
<evidence type="ECO:0000313" key="3">
    <source>
        <dbReference type="Proteomes" id="UP000250266"/>
    </source>
</evidence>
<feature type="compositionally biased region" description="Polar residues" evidence="1">
    <location>
        <begin position="1"/>
        <end position="18"/>
    </location>
</feature>
<dbReference type="AlphaFoldDB" id="A0A8E2EJL3"/>
<sequence length="394" mass="45223">MAPSTPKGSPQPIRTSPKSPKIASLSVTQQQRQKFLQHLEAWSVSRRSSCNFRAQLSLLETNETKEASYALGQPVLCVISPESQACRPITVHIKLFYRKNNNQYGMVMRSGAGWQSEQEWFLRQYWRPRRWYGKKDERNAPKLQATDSVTIRPLFTCFMRLPTELQQQILAAAVDRPATVAPGIGTYVNGGNGNPLSNLFHISPMVNTHIKPWLYRTTTFTFGQQYLTHFLTNIGPSNRAELRKIGLEFGNTALTHVARWFTPDEVFTLFGTPLNPLQCFWRCLLRDLMREVRLAVLIIDIKKMPKEVIGVVTRSLCEAFGAVERVKFVCDGKEIAADQVGWPDSRTWYQHVKQIFEQRHIGSEAYSIFCKERRKGTWEDMEAETLKNPTFFNS</sequence>